<dbReference type="InterPro" id="IPR037401">
    <property type="entry name" value="SnoaL-like"/>
</dbReference>
<dbReference type="InterPro" id="IPR032710">
    <property type="entry name" value="NTF2-like_dom_sf"/>
</dbReference>
<keyword evidence="2" id="KW-0614">Plasmid</keyword>
<feature type="domain" description="SnoaL-like" evidence="1">
    <location>
        <begin position="26"/>
        <end position="153"/>
    </location>
</feature>
<protein>
    <submittedName>
        <fullName evidence="2">Nuclear transport factor 2 family protein</fullName>
    </submittedName>
</protein>
<dbReference type="KEGG" id="sxn:IAG42_35955"/>
<evidence type="ECO:0000313" key="3">
    <source>
        <dbReference type="Proteomes" id="UP000516428"/>
    </source>
</evidence>
<dbReference type="SUPFAM" id="SSF54427">
    <property type="entry name" value="NTF2-like"/>
    <property type="match status" value="1"/>
</dbReference>
<keyword evidence="3" id="KW-1185">Reference proteome</keyword>
<name>A0A7H1BKA7_9ACTN</name>
<dbReference type="EMBL" id="CP061282">
    <property type="protein sequence ID" value="QNS09162.1"/>
    <property type="molecule type" value="Genomic_DNA"/>
</dbReference>
<gene>
    <name evidence="2" type="ORF">IAG42_35955</name>
</gene>
<evidence type="ECO:0000313" key="2">
    <source>
        <dbReference type="EMBL" id="QNS09162.1"/>
    </source>
</evidence>
<dbReference type="AlphaFoldDB" id="A0A7H1BKA7"/>
<dbReference type="Pfam" id="PF13577">
    <property type="entry name" value="SnoaL_4"/>
    <property type="match status" value="1"/>
</dbReference>
<dbReference type="Proteomes" id="UP000516428">
    <property type="component" value="Plasmid unnamed1"/>
</dbReference>
<reference evidence="2 3" key="1">
    <citation type="submission" date="2020-09" db="EMBL/GenBank/DDBJ databases">
        <title>A novel species.</title>
        <authorList>
            <person name="Gao J."/>
        </authorList>
    </citation>
    <scope>NUCLEOTIDE SEQUENCE [LARGE SCALE GENOMIC DNA]</scope>
    <source>
        <strain evidence="2 3">CRXT-Y-14</strain>
        <plasmid evidence="2 3">unnamed1</plasmid>
    </source>
</reference>
<organism evidence="2 3">
    <name type="scientific">Streptomyces xanthii</name>
    <dbReference type="NCBI Taxonomy" id="2768069"/>
    <lineage>
        <taxon>Bacteria</taxon>
        <taxon>Bacillati</taxon>
        <taxon>Actinomycetota</taxon>
        <taxon>Actinomycetes</taxon>
        <taxon>Kitasatosporales</taxon>
        <taxon>Streptomycetaceae</taxon>
        <taxon>Streptomyces</taxon>
    </lineage>
</organism>
<geneLocation type="plasmid" evidence="2 3">
    <name>unnamed1</name>
</geneLocation>
<accession>A0A7H1BKA7</accession>
<evidence type="ECO:0000259" key="1">
    <source>
        <dbReference type="Pfam" id="PF13577"/>
    </source>
</evidence>
<proteinExistence type="predicted"/>
<dbReference type="Gene3D" id="3.10.450.50">
    <property type="match status" value="1"/>
</dbReference>
<sequence>MTSVFRSGALVTTTTLATGRSRSISELYAEVQQFYAGQVRLLDTMQADAFADSFTEDGVFDHRPGADPLVGRAAISAAIRAYQETKHAVDPVQRRHWFNMVQVFPQDDGSIRTEYYAVVYQTRPNVSEPLVGPSCFVTDVLEFEGDELRTRFRKVSPDYEV</sequence>